<evidence type="ECO:0000313" key="1">
    <source>
        <dbReference type="EMBL" id="OBZ86034.1"/>
    </source>
</evidence>
<reference evidence="1 2" key="1">
    <citation type="submission" date="2016-03" db="EMBL/GenBank/DDBJ databases">
        <title>Choanephora cucurbitarum.</title>
        <authorList>
            <person name="Min B."/>
            <person name="Park H."/>
            <person name="Park J.-H."/>
            <person name="Shin H.-D."/>
            <person name="Choi I.-G."/>
        </authorList>
    </citation>
    <scope>NUCLEOTIDE SEQUENCE [LARGE SCALE GENOMIC DNA]</scope>
    <source>
        <strain evidence="1 2">KUS-F28377</strain>
    </source>
</reference>
<keyword evidence="2" id="KW-1185">Reference proteome</keyword>
<dbReference type="AlphaFoldDB" id="A0A1C7NFA9"/>
<proteinExistence type="predicted"/>
<gene>
    <name evidence="1" type="ORF">A0J61_05916</name>
</gene>
<protein>
    <submittedName>
        <fullName evidence="1">Uncharacterized protein</fullName>
    </submittedName>
</protein>
<dbReference type="InParanoid" id="A0A1C7NFA9"/>
<accession>A0A1C7NFA9</accession>
<evidence type="ECO:0000313" key="2">
    <source>
        <dbReference type="Proteomes" id="UP000093000"/>
    </source>
</evidence>
<comment type="caution">
    <text evidence="1">The sequence shown here is derived from an EMBL/GenBank/DDBJ whole genome shotgun (WGS) entry which is preliminary data.</text>
</comment>
<organism evidence="1 2">
    <name type="scientific">Choanephora cucurbitarum</name>
    <dbReference type="NCBI Taxonomy" id="101091"/>
    <lineage>
        <taxon>Eukaryota</taxon>
        <taxon>Fungi</taxon>
        <taxon>Fungi incertae sedis</taxon>
        <taxon>Mucoromycota</taxon>
        <taxon>Mucoromycotina</taxon>
        <taxon>Mucoromycetes</taxon>
        <taxon>Mucorales</taxon>
        <taxon>Mucorineae</taxon>
        <taxon>Choanephoraceae</taxon>
        <taxon>Choanephoroideae</taxon>
        <taxon>Choanephora</taxon>
    </lineage>
</organism>
<dbReference type="Proteomes" id="UP000093000">
    <property type="component" value="Unassembled WGS sequence"/>
</dbReference>
<dbReference type="EMBL" id="LUGH01000335">
    <property type="protein sequence ID" value="OBZ86034.1"/>
    <property type="molecule type" value="Genomic_DNA"/>
</dbReference>
<sequence>MHMQQHIYQNTIVKLTVAKEVADLIMSLFSLVINVSHIKSAFLSRGNKMSIQTQPVANKIWIRLDP</sequence>
<name>A0A1C7NFA9_9FUNG</name>